<feature type="signal peptide" evidence="2">
    <location>
        <begin position="1"/>
        <end position="22"/>
    </location>
</feature>
<comment type="caution">
    <text evidence="3">The sequence shown here is derived from an EMBL/GenBank/DDBJ whole genome shotgun (WGS) entry which is preliminary data.</text>
</comment>
<keyword evidence="2" id="KW-0732">Signal</keyword>
<keyword evidence="1" id="KW-0472">Membrane</keyword>
<reference evidence="3 4" key="1">
    <citation type="submission" date="2016-06" db="EMBL/GenBank/DDBJ databases">
        <title>Evolution of pathogenesis and genome organization in the Tremellales.</title>
        <authorList>
            <person name="Cuomo C."/>
            <person name="Litvintseva A."/>
            <person name="Heitman J."/>
            <person name="Chen Y."/>
            <person name="Sun S."/>
            <person name="Springer D."/>
            <person name="Dromer F."/>
            <person name="Young S."/>
            <person name="Zeng Q."/>
            <person name="Chapman S."/>
            <person name="Gujja S."/>
            <person name="Saif S."/>
            <person name="Birren B."/>
        </authorList>
    </citation>
    <scope>NUCLEOTIDE SEQUENCE [LARGE SCALE GENOMIC DNA]</scope>
    <source>
        <strain evidence="3 4">ATCC 28783</strain>
    </source>
</reference>
<dbReference type="Proteomes" id="UP000289152">
    <property type="component" value="Unassembled WGS sequence"/>
</dbReference>
<proteinExistence type="predicted"/>
<keyword evidence="1" id="KW-1133">Transmembrane helix</keyword>
<gene>
    <name evidence="3" type="ORF">M231_02798</name>
</gene>
<keyword evidence="4" id="KW-1185">Reference proteome</keyword>
<feature type="transmembrane region" description="Helical" evidence="1">
    <location>
        <begin position="156"/>
        <end position="177"/>
    </location>
</feature>
<dbReference type="OrthoDB" id="2594921at2759"/>
<evidence type="ECO:0000256" key="2">
    <source>
        <dbReference type="SAM" id="SignalP"/>
    </source>
</evidence>
<name>A0A4Q1BPM3_TREME</name>
<dbReference type="VEuPathDB" id="FungiDB:TREMEDRAFT_65979"/>
<dbReference type="AlphaFoldDB" id="A0A4Q1BPM3"/>
<evidence type="ECO:0000313" key="3">
    <source>
        <dbReference type="EMBL" id="RXK39864.1"/>
    </source>
</evidence>
<evidence type="ECO:0000313" key="4">
    <source>
        <dbReference type="Proteomes" id="UP000289152"/>
    </source>
</evidence>
<protein>
    <recommendedName>
        <fullName evidence="5">Cyanovirin-N domain-containing protein</fullName>
    </recommendedName>
</protein>
<organism evidence="3 4">
    <name type="scientific">Tremella mesenterica</name>
    <name type="common">Jelly fungus</name>
    <dbReference type="NCBI Taxonomy" id="5217"/>
    <lineage>
        <taxon>Eukaryota</taxon>
        <taxon>Fungi</taxon>
        <taxon>Dikarya</taxon>
        <taxon>Basidiomycota</taxon>
        <taxon>Agaricomycotina</taxon>
        <taxon>Tremellomycetes</taxon>
        <taxon>Tremellales</taxon>
        <taxon>Tremellaceae</taxon>
        <taxon>Tremella</taxon>
    </lineage>
</organism>
<dbReference type="EMBL" id="SDIL01000025">
    <property type="protein sequence ID" value="RXK39864.1"/>
    <property type="molecule type" value="Genomic_DNA"/>
</dbReference>
<accession>A0A4Q1BPM3</accession>
<keyword evidence="1" id="KW-0812">Transmembrane</keyword>
<dbReference type="InParanoid" id="A0A4Q1BPM3"/>
<sequence>MWTHFLLMTFITVYLLFLPIRAATTDPVSVLACSDYSEVLGYCHGMFDPQPNLANYTYANEFLSCMCSGNKSTPSDGKEAYLKNVGICESSSTTPSVIVSDLSLLLQGCATQEQNGSAAVATIYHPQGYSTSLSTEYGLPDQLNGALRYTPSFRGISWLSCSSFILTIFLGVGVGVLI</sequence>
<evidence type="ECO:0008006" key="5">
    <source>
        <dbReference type="Google" id="ProtNLM"/>
    </source>
</evidence>
<evidence type="ECO:0000256" key="1">
    <source>
        <dbReference type="SAM" id="Phobius"/>
    </source>
</evidence>
<feature type="chain" id="PRO_5020872531" description="Cyanovirin-N domain-containing protein" evidence="2">
    <location>
        <begin position="23"/>
        <end position="178"/>
    </location>
</feature>